<keyword evidence="3 10" id="KW-0328">Glycosyltransferase</keyword>
<feature type="transmembrane region" description="Helical" evidence="8">
    <location>
        <begin position="129"/>
        <end position="151"/>
    </location>
</feature>
<dbReference type="PANTHER" id="PTHR33908">
    <property type="entry name" value="MANNOSYLTRANSFERASE YKCB-RELATED"/>
    <property type="match status" value="1"/>
</dbReference>
<evidence type="ECO:0000256" key="6">
    <source>
        <dbReference type="ARBA" id="ARBA00022989"/>
    </source>
</evidence>
<keyword evidence="5 8" id="KW-0812">Transmembrane</keyword>
<keyword evidence="11" id="KW-1185">Reference proteome</keyword>
<keyword evidence="7 8" id="KW-0472">Membrane</keyword>
<evidence type="ECO:0000256" key="1">
    <source>
        <dbReference type="ARBA" id="ARBA00004651"/>
    </source>
</evidence>
<evidence type="ECO:0000313" key="11">
    <source>
        <dbReference type="Proteomes" id="UP001596958"/>
    </source>
</evidence>
<feature type="transmembrane region" description="Helical" evidence="8">
    <location>
        <begin position="350"/>
        <end position="371"/>
    </location>
</feature>
<dbReference type="GO" id="GO:0016757">
    <property type="term" value="F:glycosyltransferase activity"/>
    <property type="evidence" value="ECO:0007669"/>
    <property type="project" value="UniProtKB-KW"/>
</dbReference>
<protein>
    <submittedName>
        <fullName evidence="10">ArnT family glycosyltransferase</fullName>
        <ecNumber evidence="10">2.4.-.-</ecNumber>
    </submittedName>
</protein>
<proteinExistence type="predicted"/>
<evidence type="ECO:0000259" key="9">
    <source>
        <dbReference type="Pfam" id="PF13231"/>
    </source>
</evidence>
<dbReference type="InterPro" id="IPR038731">
    <property type="entry name" value="RgtA/B/C-like"/>
</dbReference>
<feature type="transmembrane region" description="Helical" evidence="8">
    <location>
        <begin position="180"/>
        <end position="211"/>
    </location>
</feature>
<evidence type="ECO:0000256" key="8">
    <source>
        <dbReference type="SAM" id="Phobius"/>
    </source>
</evidence>
<feature type="transmembrane region" description="Helical" evidence="8">
    <location>
        <begin position="273"/>
        <end position="292"/>
    </location>
</feature>
<comment type="caution">
    <text evidence="10">The sequence shown here is derived from an EMBL/GenBank/DDBJ whole genome shotgun (WGS) entry which is preliminary data.</text>
</comment>
<dbReference type="InterPro" id="IPR050297">
    <property type="entry name" value="LipidA_mod_glycosyltrf_83"/>
</dbReference>
<evidence type="ECO:0000313" key="10">
    <source>
        <dbReference type="EMBL" id="MFD0749511.1"/>
    </source>
</evidence>
<reference evidence="11" key="1">
    <citation type="journal article" date="2019" name="Int. J. Syst. Evol. Microbiol.">
        <title>The Global Catalogue of Microorganisms (GCM) 10K type strain sequencing project: providing services to taxonomists for standard genome sequencing and annotation.</title>
        <authorList>
            <consortium name="The Broad Institute Genomics Platform"/>
            <consortium name="The Broad Institute Genome Sequencing Center for Infectious Disease"/>
            <person name="Wu L."/>
            <person name="Ma J."/>
        </authorList>
    </citation>
    <scope>NUCLEOTIDE SEQUENCE [LARGE SCALE GENOMIC DNA]</scope>
    <source>
        <strain evidence="11">CCUG 63418</strain>
    </source>
</reference>
<feature type="transmembrane region" description="Helical" evidence="8">
    <location>
        <begin position="320"/>
        <end position="338"/>
    </location>
</feature>
<organism evidence="10 11">
    <name type="scientific">Mucilaginibacter calamicampi</name>
    <dbReference type="NCBI Taxonomy" id="1302352"/>
    <lineage>
        <taxon>Bacteria</taxon>
        <taxon>Pseudomonadati</taxon>
        <taxon>Bacteroidota</taxon>
        <taxon>Sphingobacteriia</taxon>
        <taxon>Sphingobacteriales</taxon>
        <taxon>Sphingobacteriaceae</taxon>
        <taxon>Mucilaginibacter</taxon>
    </lineage>
</organism>
<dbReference type="EC" id="2.4.-.-" evidence="10"/>
<feature type="transmembrane region" description="Helical" evidence="8">
    <location>
        <begin position="223"/>
        <end position="240"/>
    </location>
</feature>
<dbReference type="EMBL" id="JBHTHU010000002">
    <property type="protein sequence ID" value="MFD0749511.1"/>
    <property type="molecule type" value="Genomic_DNA"/>
</dbReference>
<name>A0ABW2YU06_9SPHI</name>
<feature type="domain" description="Glycosyltransferase RgtA/B/C/D-like" evidence="9">
    <location>
        <begin position="80"/>
        <end position="240"/>
    </location>
</feature>
<dbReference type="Pfam" id="PF13231">
    <property type="entry name" value="PMT_2"/>
    <property type="match status" value="1"/>
</dbReference>
<dbReference type="Proteomes" id="UP001596958">
    <property type="component" value="Unassembled WGS sequence"/>
</dbReference>
<evidence type="ECO:0000256" key="5">
    <source>
        <dbReference type="ARBA" id="ARBA00022692"/>
    </source>
</evidence>
<feature type="transmembrane region" description="Helical" evidence="8">
    <location>
        <begin position="38"/>
        <end position="59"/>
    </location>
</feature>
<gene>
    <name evidence="10" type="ORF">ACFQZS_05110</name>
</gene>
<evidence type="ECO:0000256" key="4">
    <source>
        <dbReference type="ARBA" id="ARBA00022679"/>
    </source>
</evidence>
<sequence length="543" mass="62859">MQNLLPFAFYLSSQKHIFIKTDIPSMPYKNRRASYNNFILIFVFLKVILNLLAISRFGFHRDELLHLALADHMDWGYKEVPPFIAFVAKITHLAFGDSLFGARVITTICAALIVWLTGKLTVEMGGKKFAIALACSAMIFSPSFAATGYLFQPVVFDQLWWVLMVWLMVKYVNNDSSPKYLYFIGLVIGIGLLTKYTMAFFGGSLVLSLIFTKQRRLLWNKHVIGGALLALILFLPNLLWQNHHNWPVFGHMDELKKTQLNFINPLDFIKQQLMSHGIAVILWLTGFFFLLFSFKLRKFQFLAFAYLLIFLFLMEMNGKSYYMLGAYPMLFAAGGFGFDRWVKTIFPLRIAILIAFILPNLILLPIVLPVLSFKQTLSFFNYINKHTEVLRSVTVWEDQQHHATTQDYADMLGWDEMTKKVADNYNIFSRDKQYQTIIYATNYGEAGALRHLGKQYNLPQPVSLASSFSLWAPPQINAKYVIYVSDTGDEDMIYYKAMLKANVKLDSVTNTYAREKGTDIYLLEPKPEFYQRYHERFIKAKKW</sequence>
<feature type="transmembrane region" description="Helical" evidence="8">
    <location>
        <begin position="299"/>
        <end position="314"/>
    </location>
</feature>
<feature type="transmembrane region" description="Helical" evidence="8">
    <location>
        <begin position="100"/>
        <end position="117"/>
    </location>
</feature>
<evidence type="ECO:0000256" key="7">
    <source>
        <dbReference type="ARBA" id="ARBA00023136"/>
    </source>
</evidence>
<accession>A0ABW2YU06</accession>
<evidence type="ECO:0000256" key="2">
    <source>
        <dbReference type="ARBA" id="ARBA00022475"/>
    </source>
</evidence>
<dbReference type="RefSeq" id="WP_377097940.1">
    <property type="nucleotide sequence ID" value="NZ_JBHTHU010000002.1"/>
</dbReference>
<comment type="subcellular location">
    <subcellularLocation>
        <location evidence="1">Cell membrane</location>
        <topology evidence="1">Multi-pass membrane protein</topology>
    </subcellularLocation>
</comment>
<keyword evidence="2" id="KW-1003">Cell membrane</keyword>
<keyword evidence="4 10" id="KW-0808">Transferase</keyword>
<evidence type="ECO:0000256" key="3">
    <source>
        <dbReference type="ARBA" id="ARBA00022676"/>
    </source>
</evidence>
<keyword evidence="6 8" id="KW-1133">Transmembrane helix</keyword>
<dbReference type="PANTHER" id="PTHR33908:SF11">
    <property type="entry name" value="MEMBRANE PROTEIN"/>
    <property type="match status" value="1"/>
</dbReference>